<keyword evidence="2" id="KW-1185">Reference proteome</keyword>
<evidence type="ECO:0000313" key="1">
    <source>
        <dbReference type="EMBL" id="MDN5212980.1"/>
    </source>
</evidence>
<accession>A0ABT8L5F4</accession>
<gene>
    <name evidence="1" type="ORF">QQ020_13015</name>
</gene>
<protein>
    <submittedName>
        <fullName evidence="1">RloB family protein</fullName>
    </submittedName>
</protein>
<dbReference type="RefSeq" id="WP_346758296.1">
    <property type="nucleotide sequence ID" value="NZ_JAUJEB010000001.1"/>
</dbReference>
<dbReference type="Pfam" id="PF13707">
    <property type="entry name" value="RloB"/>
    <property type="match status" value="1"/>
</dbReference>
<comment type="caution">
    <text evidence="1">The sequence shown here is derived from an EMBL/GenBank/DDBJ whole genome shotgun (WGS) entry which is preliminary data.</text>
</comment>
<sequence length="203" mass="24208">MARSRNTRRPNLKILILCEGKTERNYLLEIKHQLPREKQHGIKIDVDHFKRNDPLNLVIEAARRKRKAKHEGAPYDHIWVVFDHDNLPNRDKAFFKAESNSIKIAYSSFNIEFWFLLHFQYSTRQFTNGDDVKEYLRQNFISNYEPGKTRLLPILDDLFNTASNNADMLRRDKQRDINAGIQIWNLNPYVTIDELVKFIHNLR</sequence>
<dbReference type="InterPro" id="IPR025591">
    <property type="entry name" value="RloB"/>
</dbReference>
<reference evidence="1" key="1">
    <citation type="submission" date="2023-06" db="EMBL/GenBank/DDBJ databases">
        <title>Genomic of Agaribacillus aureum.</title>
        <authorList>
            <person name="Wang G."/>
        </authorList>
    </citation>
    <scope>NUCLEOTIDE SEQUENCE</scope>
    <source>
        <strain evidence="1">BMA12</strain>
    </source>
</reference>
<organism evidence="1 2">
    <name type="scientific">Agaribacillus aureus</name>
    <dbReference type="NCBI Taxonomy" id="3051825"/>
    <lineage>
        <taxon>Bacteria</taxon>
        <taxon>Pseudomonadati</taxon>
        <taxon>Bacteroidota</taxon>
        <taxon>Cytophagia</taxon>
        <taxon>Cytophagales</taxon>
        <taxon>Splendidivirgaceae</taxon>
        <taxon>Agaribacillus</taxon>
    </lineage>
</organism>
<dbReference type="Proteomes" id="UP001172083">
    <property type="component" value="Unassembled WGS sequence"/>
</dbReference>
<proteinExistence type="predicted"/>
<name>A0ABT8L5F4_9BACT</name>
<evidence type="ECO:0000313" key="2">
    <source>
        <dbReference type="Proteomes" id="UP001172083"/>
    </source>
</evidence>
<dbReference type="EMBL" id="JAUJEB010000001">
    <property type="protein sequence ID" value="MDN5212980.1"/>
    <property type="molecule type" value="Genomic_DNA"/>
</dbReference>